<gene>
    <name evidence="1" type="ORF">So717_42800</name>
</gene>
<comment type="caution">
    <text evidence="1">The sequence shown here is derived from an EMBL/GenBank/DDBJ whole genome shotgun (WGS) entry which is preliminary data.</text>
</comment>
<reference evidence="1 2" key="1">
    <citation type="submission" date="2019-12" db="EMBL/GenBank/DDBJ databases">
        <title>Roseobacter cerasinus sp. nov., isolated from seawater around aquaculture.</title>
        <authorList>
            <person name="Muramatsu S."/>
            <person name="Takabe Y."/>
            <person name="Mori K."/>
            <person name="Takaichi S."/>
            <person name="Hanada S."/>
        </authorList>
    </citation>
    <scope>NUCLEOTIDE SEQUENCE [LARGE SCALE GENOMIC DNA]</scope>
    <source>
        <strain evidence="1 2">AI77</strain>
    </source>
</reference>
<evidence type="ECO:0000313" key="2">
    <source>
        <dbReference type="Proteomes" id="UP000436522"/>
    </source>
</evidence>
<sequence length="56" mass="6526">MERYESAMVDADIEDLARDPDAEALIAKWRDEGLSPEARIARLIDYYQERQLRAAE</sequence>
<protein>
    <submittedName>
        <fullName evidence="1">Uncharacterized protein</fullName>
    </submittedName>
</protein>
<evidence type="ECO:0000313" key="1">
    <source>
        <dbReference type="EMBL" id="GFE52527.1"/>
    </source>
</evidence>
<dbReference type="Proteomes" id="UP000436522">
    <property type="component" value="Unassembled WGS sequence"/>
</dbReference>
<dbReference type="OrthoDB" id="9150746at2"/>
<proteinExistence type="predicted"/>
<keyword evidence="2" id="KW-1185">Reference proteome</keyword>
<dbReference type="EMBL" id="BLIV01000014">
    <property type="protein sequence ID" value="GFE52527.1"/>
    <property type="molecule type" value="Genomic_DNA"/>
</dbReference>
<organism evidence="1 2">
    <name type="scientific">Roseobacter cerasinus</name>
    <dbReference type="NCBI Taxonomy" id="2602289"/>
    <lineage>
        <taxon>Bacteria</taxon>
        <taxon>Pseudomonadati</taxon>
        <taxon>Pseudomonadota</taxon>
        <taxon>Alphaproteobacteria</taxon>
        <taxon>Rhodobacterales</taxon>
        <taxon>Roseobacteraceae</taxon>
        <taxon>Roseobacter</taxon>
    </lineage>
</organism>
<name>A0A640VX89_9RHOB</name>
<accession>A0A640VX89</accession>
<dbReference type="AlphaFoldDB" id="A0A640VX89"/>